<evidence type="ECO:0000256" key="3">
    <source>
        <dbReference type="ARBA" id="ARBA00022741"/>
    </source>
</evidence>
<keyword evidence="4 11" id="KW-0067">ATP-binding</keyword>
<dbReference type="PROSITE" id="PS50893">
    <property type="entry name" value="ABC_TRANSPORTER_2"/>
    <property type="match status" value="1"/>
</dbReference>
<dbReference type="PROSITE" id="PS00211">
    <property type="entry name" value="ABC_TRANSPORTER_1"/>
    <property type="match status" value="1"/>
</dbReference>
<evidence type="ECO:0000256" key="5">
    <source>
        <dbReference type="ARBA" id="ARBA00022989"/>
    </source>
</evidence>
<comment type="caution">
    <text evidence="11">The sequence shown here is derived from an EMBL/GenBank/DDBJ whole genome shotgun (WGS) entry which is preliminary data.</text>
</comment>
<evidence type="ECO:0000256" key="7">
    <source>
        <dbReference type="SAM" id="MobiDB-lite"/>
    </source>
</evidence>
<gene>
    <name evidence="11" type="ORF">ACFQZM_09345</name>
</gene>
<organism evidence="11 12">
    <name type="scientific">Actinomadura fibrosa</name>
    <dbReference type="NCBI Taxonomy" id="111802"/>
    <lineage>
        <taxon>Bacteria</taxon>
        <taxon>Bacillati</taxon>
        <taxon>Actinomycetota</taxon>
        <taxon>Actinomycetes</taxon>
        <taxon>Streptosporangiales</taxon>
        <taxon>Thermomonosporaceae</taxon>
        <taxon>Actinomadura</taxon>
    </lineage>
</organism>
<name>A0ABW2XE32_9ACTN</name>
<dbReference type="InterPro" id="IPR027417">
    <property type="entry name" value="P-loop_NTPase"/>
</dbReference>
<dbReference type="RefSeq" id="WP_378322305.1">
    <property type="nucleotide sequence ID" value="NZ_JBHTGP010000004.1"/>
</dbReference>
<evidence type="ECO:0000259" key="10">
    <source>
        <dbReference type="PROSITE" id="PS50929"/>
    </source>
</evidence>
<feature type="transmembrane region" description="Helical" evidence="8">
    <location>
        <begin position="287"/>
        <end position="306"/>
    </location>
</feature>
<evidence type="ECO:0000259" key="9">
    <source>
        <dbReference type="PROSITE" id="PS50893"/>
    </source>
</evidence>
<dbReference type="PANTHER" id="PTHR43394">
    <property type="entry name" value="ATP-DEPENDENT PERMEASE MDL1, MITOCHONDRIAL"/>
    <property type="match status" value="1"/>
</dbReference>
<evidence type="ECO:0000313" key="12">
    <source>
        <dbReference type="Proteomes" id="UP001597063"/>
    </source>
</evidence>
<dbReference type="SUPFAM" id="SSF90123">
    <property type="entry name" value="ABC transporter transmembrane region"/>
    <property type="match status" value="1"/>
</dbReference>
<feature type="transmembrane region" description="Helical" evidence="8">
    <location>
        <begin position="255"/>
        <end position="275"/>
    </location>
</feature>
<accession>A0ABW2XE32</accession>
<feature type="transmembrane region" description="Helical" evidence="8">
    <location>
        <begin position="27"/>
        <end position="49"/>
    </location>
</feature>
<dbReference type="InterPro" id="IPR011527">
    <property type="entry name" value="ABC1_TM_dom"/>
</dbReference>
<keyword evidence="5 8" id="KW-1133">Transmembrane helix</keyword>
<protein>
    <submittedName>
        <fullName evidence="11">ATP-binding cassette domain-containing protein</fullName>
    </submittedName>
</protein>
<evidence type="ECO:0000256" key="6">
    <source>
        <dbReference type="ARBA" id="ARBA00023136"/>
    </source>
</evidence>
<dbReference type="InterPro" id="IPR003439">
    <property type="entry name" value="ABC_transporter-like_ATP-bd"/>
</dbReference>
<dbReference type="InterPro" id="IPR039421">
    <property type="entry name" value="Type_1_exporter"/>
</dbReference>
<proteinExistence type="predicted"/>
<evidence type="ECO:0000256" key="1">
    <source>
        <dbReference type="ARBA" id="ARBA00004651"/>
    </source>
</evidence>
<feature type="transmembrane region" description="Helical" evidence="8">
    <location>
        <begin position="168"/>
        <end position="185"/>
    </location>
</feature>
<feature type="compositionally biased region" description="Gly residues" evidence="7">
    <location>
        <begin position="582"/>
        <end position="593"/>
    </location>
</feature>
<evidence type="ECO:0000256" key="2">
    <source>
        <dbReference type="ARBA" id="ARBA00022692"/>
    </source>
</evidence>
<feature type="transmembrane region" description="Helical" evidence="8">
    <location>
        <begin position="69"/>
        <end position="87"/>
    </location>
</feature>
<evidence type="ECO:0000313" key="11">
    <source>
        <dbReference type="EMBL" id="MFD0684699.1"/>
    </source>
</evidence>
<evidence type="ECO:0000256" key="4">
    <source>
        <dbReference type="ARBA" id="ARBA00022840"/>
    </source>
</evidence>
<keyword evidence="6 8" id="KW-0472">Membrane</keyword>
<dbReference type="InterPro" id="IPR017871">
    <property type="entry name" value="ABC_transporter-like_CS"/>
</dbReference>
<dbReference type="SUPFAM" id="SSF52540">
    <property type="entry name" value="P-loop containing nucleoside triphosphate hydrolases"/>
    <property type="match status" value="1"/>
</dbReference>
<comment type="subcellular location">
    <subcellularLocation>
        <location evidence="1">Cell membrane</location>
        <topology evidence="1">Multi-pass membrane protein</topology>
    </subcellularLocation>
</comment>
<feature type="compositionally biased region" description="Low complexity" evidence="7">
    <location>
        <begin position="564"/>
        <end position="581"/>
    </location>
</feature>
<dbReference type="SMART" id="SM00382">
    <property type="entry name" value="AAA"/>
    <property type="match status" value="1"/>
</dbReference>
<dbReference type="PROSITE" id="PS50929">
    <property type="entry name" value="ABC_TM1F"/>
    <property type="match status" value="1"/>
</dbReference>
<dbReference type="InterPro" id="IPR036640">
    <property type="entry name" value="ABC1_TM_sf"/>
</dbReference>
<feature type="region of interest" description="Disordered" evidence="7">
    <location>
        <begin position="564"/>
        <end position="593"/>
    </location>
</feature>
<dbReference type="EMBL" id="JBHTGP010000004">
    <property type="protein sequence ID" value="MFD0684699.1"/>
    <property type="molecule type" value="Genomic_DNA"/>
</dbReference>
<feature type="domain" description="ABC transmembrane type-1" evidence="10">
    <location>
        <begin position="32"/>
        <end position="295"/>
    </location>
</feature>
<keyword evidence="3" id="KW-0547">Nucleotide-binding</keyword>
<sequence>MTSGTIPAPRPPAPGADRLLLRATRRAGGWTALVAAAALADAAAATLLPLALARAIDAVPPGGPPAGQAFWPCAALVAVAAAAEVLSELASGSGTARATAWLRHTLVRHLLAVGPALRVPPGDVAGRVVGGAAEAGVAPVAAPEAVTGLLPAVGALAVLAFIDWRTALAIAVALPAIALLMRVFVRDITASAHRYLTVQGTIAGRLAEALTGARTIAAAGTAEREVARILAPLPGLRAEGEAMWRVQGGIAARGLLALLLLQVAAIGVAGAGLAAGRLTPGELVATVQYAGLAAGFGPVLTQVLRLGRARAGARRAAEVLAVPAPVHGTVDPPPGPGRLEFRGVTAGGVLADLDLVVPGGLAVAVVGRSGSGKSLLAALAGRLADPDRGEVLLDGTPLPRLRREALRREIGYAFARPALFGATALDAIAFGPDRPPESWLREAARAARADGFVRRLPRGYATPLADAPMSGGELQRMGLARAFAHAGRVLVLDDATSSLDTVTELEISEALVSRFGDRTRLVIAHRAGTAARADLVVWLDGGTVRACGTHRELWRDPGYRAVFGPATTPEPAAADGADEPGSSGGIVRGGGGS</sequence>
<reference evidence="12" key="1">
    <citation type="journal article" date="2019" name="Int. J. Syst. Evol. Microbiol.">
        <title>The Global Catalogue of Microorganisms (GCM) 10K type strain sequencing project: providing services to taxonomists for standard genome sequencing and annotation.</title>
        <authorList>
            <consortium name="The Broad Institute Genomics Platform"/>
            <consortium name="The Broad Institute Genome Sequencing Center for Infectious Disease"/>
            <person name="Wu L."/>
            <person name="Ma J."/>
        </authorList>
    </citation>
    <scope>NUCLEOTIDE SEQUENCE [LARGE SCALE GENOMIC DNA]</scope>
    <source>
        <strain evidence="12">JCM 9371</strain>
    </source>
</reference>
<dbReference type="Proteomes" id="UP001597063">
    <property type="component" value="Unassembled WGS sequence"/>
</dbReference>
<feature type="domain" description="ABC transporter" evidence="9">
    <location>
        <begin position="314"/>
        <end position="566"/>
    </location>
</feature>
<dbReference type="Pfam" id="PF00005">
    <property type="entry name" value="ABC_tran"/>
    <property type="match status" value="1"/>
</dbReference>
<keyword evidence="2 8" id="KW-0812">Transmembrane</keyword>
<feature type="transmembrane region" description="Helical" evidence="8">
    <location>
        <begin position="145"/>
        <end position="162"/>
    </location>
</feature>
<dbReference type="Gene3D" id="1.20.1560.10">
    <property type="entry name" value="ABC transporter type 1, transmembrane domain"/>
    <property type="match status" value="1"/>
</dbReference>
<keyword evidence="12" id="KW-1185">Reference proteome</keyword>
<evidence type="ECO:0000256" key="8">
    <source>
        <dbReference type="SAM" id="Phobius"/>
    </source>
</evidence>
<dbReference type="InterPro" id="IPR003593">
    <property type="entry name" value="AAA+_ATPase"/>
</dbReference>
<dbReference type="GO" id="GO:0005524">
    <property type="term" value="F:ATP binding"/>
    <property type="evidence" value="ECO:0007669"/>
    <property type="project" value="UniProtKB-KW"/>
</dbReference>
<dbReference type="Pfam" id="PF00664">
    <property type="entry name" value="ABC_membrane"/>
    <property type="match status" value="1"/>
</dbReference>
<dbReference type="PANTHER" id="PTHR43394:SF1">
    <property type="entry name" value="ATP-BINDING CASSETTE SUB-FAMILY B MEMBER 10, MITOCHONDRIAL"/>
    <property type="match status" value="1"/>
</dbReference>
<dbReference type="Gene3D" id="3.40.50.300">
    <property type="entry name" value="P-loop containing nucleotide triphosphate hydrolases"/>
    <property type="match status" value="1"/>
</dbReference>